<reference evidence="1" key="1">
    <citation type="submission" date="2021-05" db="EMBL/GenBank/DDBJ databases">
        <title>First report of NDM-5 and VEB-6 producing Proteus mirabilis isolated from blood of a sepsis patient in Kolkata, India.</title>
        <authorList>
            <person name="Halder G."/>
            <person name="Chaudhuri B."/>
            <person name="Dutta S."/>
        </authorList>
    </citation>
    <scope>NUCLEOTIDE SEQUENCE [LARGE SCALE GENOMIC DNA]</scope>
    <source>
        <strain evidence="1">7049</strain>
    </source>
</reference>
<comment type="caution">
    <text evidence="1">The sequence shown here is derived from an EMBL/GenBank/DDBJ whole genome shotgun (WGS) entry which is preliminary data.</text>
</comment>
<gene>
    <name evidence="1" type="ORF">I3679_015345</name>
</gene>
<name>A0ABD5LY81_PROMI</name>
<accession>A0ABD5LY81</accession>
<protein>
    <recommendedName>
        <fullName evidence="2">Potassium efflux protein KefA</fullName>
    </recommendedName>
</protein>
<evidence type="ECO:0008006" key="2">
    <source>
        <dbReference type="Google" id="ProtNLM"/>
    </source>
</evidence>
<organism evidence="1">
    <name type="scientific">Proteus mirabilis</name>
    <dbReference type="NCBI Taxonomy" id="584"/>
    <lineage>
        <taxon>Bacteria</taxon>
        <taxon>Pseudomonadati</taxon>
        <taxon>Pseudomonadota</taxon>
        <taxon>Gammaproteobacteria</taxon>
        <taxon>Enterobacterales</taxon>
        <taxon>Morganellaceae</taxon>
        <taxon>Proteus</taxon>
    </lineage>
</organism>
<sequence>MVKNRLDRAIQSERNLKEQIDVLKGSLLLSRILFEEQIELPDDIFINKLPDKIADLRLEQFEINKQRDQIFQPNLYIDQLMQEYQATHPEITDKNELKELHNALLQLIDARRDLLDKLNNQLGSQISESINLQMDQQQLRSVVSSLENTLAQQIFWVSSNKPINLSWFSTFPDQAVAEFQSFKLNWSNENLLTGAKNHILY</sequence>
<evidence type="ECO:0000313" key="1">
    <source>
        <dbReference type="EMBL" id="MEY2344841.1"/>
    </source>
</evidence>
<dbReference type="AlphaFoldDB" id="A0ABD5LY81"/>
<dbReference type="EMBL" id="JADQCH020000002">
    <property type="protein sequence ID" value="MEY2344841.1"/>
    <property type="molecule type" value="Genomic_DNA"/>
</dbReference>
<proteinExistence type="predicted"/>